<dbReference type="CDD" id="cd07920">
    <property type="entry name" value="Pumilio"/>
    <property type="match status" value="1"/>
</dbReference>
<evidence type="ECO:0000259" key="4">
    <source>
        <dbReference type="PROSITE" id="PS50303"/>
    </source>
</evidence>
<feature type="region of interest" description="Disordered" evidence="3">
    <location>
        <begin position="912"/>
        <end position="951"/>
    </location>
</feature>
<dbReference type="InterPro" id="IPR001313">
    <property type="entry name" value="Pumilio_RNA-bd_rpt"/>
</dbReference>
<feature type="region of interest" description="Disordered" evidence="3">
    <location>
        <begin position="461"/>
        <end position="522"/>
    </location>
</feature>
<gene>
    <name evidence="5" type="ORF">H4219_001198</name>
</gene>
<evidence type="ECO:0000313" key="6">
    <source>
        <dbReference type="Proteomes" id="UP001150538"/>
    </source>
</evidence>
<dbReference type="PROSITE" id="PS50303">
    <property type="entry name" value="PUM_HD"/>
    <property type="match status" value="1"/>
</dbReference>
<feature type="repeat" description="Pumilio" evidence="2">
    <location>
        <begin position="752"/>
        <end position="787"/>
    </location>
</feature>
<dbReference type="PANTHER" id="PTHR12537">
    <property type="entry name" value="RNA BINDING PROTEIN PUMILIO-RELATED"/>
    <property type="match status" value="1"/>
</dbReference>
<feature type="repeat" description="Pumilio" evidence="2">
    <location>
        <begin position="788"/>
        <end position="825"/>
    </location>
</feature>
<dbReference type="Pfam" id="PF00806">
    <property type="entry name" value="PUF"/>
    <property type="match status" value="8"/>
</dbReference>
<evidence type="ECO:0000256" key="2">
    <source>
        <dbReference type="PROSITE-ProRule" id="PRU00317"/>
    </source>
</evidence>
<dbReference type="OrthoDB" id="668540at2759"/>
<protein>
    <recommendedName>
        <fullName evidence="4">PUM-HD domain-containing protein</fullName>
    </recommendedName>
</protein>
<dbReference type="SMART" id="SM00025">
    <property type="entry name" value="Pumilio"/>
    <property type="match status" value="8"/>
</dbReference>
<feature type="repeat" description="Pumilio" evidence="2">
    <location>
        <begin position="644"/>
        <end position="679"/>
    </location>
</feature>
<dbReference type="GO" id="GO:0003729">
    <property type="term" value="F:mRNA binding"/>
    <property type="evidence" value="ECO:0007669"/>
    <property type="project" value="TreeGrafter"/>
</dbReference>
<keyword evidence="1" id="KW-0677">Repeat</keyword>
<feature type="compositionally biased region" description="Polar residues" evidence="3">
    <location>
        <begin position="151"/>
        <end position="173"/>
    </location>
</feature>
<feature type="repeat" description="Pumilio" evidence="2">
    <location>
        <begin position="571"/>
        <end position="606"/>
    </location>
</feature>
<name>A0A9W8DVP9_9FUNG</name>
<feature type="region of interest" description="Disordered" evidence="3">
    <location>
        <begin position="151"/>
        <end position="176"/>
    </location>
</feature>
<feature type="compositionally biased region" description="Basic residues" evidence="3">
    <location>
        <begin position="498"/>
        <end position="519"/>
    </location>
</feature>
<feature type="compositionally biased region" description="Low complexity" evidence="3">
    <location>
        <begin position="927"/>
        <end position="937"/>
    </location>
</feature>
<feature type="compositionally biased region" description="Gly residues" evidence="3">
    <location>
        <begin position="482"/>
        <end position="497"/>
    </location>
</feature>
<organism evidence="5 6">
    <name type="scientific">Mycoemilia scoparia</name>
    <dbReference type="NCBI Taxonomy" id="417184"/>
    <lineage>
        <taxon>Eukaryota</taxon>
        <taxon>Fungi</taxon>
        <taxon>Fungi incertae sedis</taxon>
        <taxon>Zoopagomycota</taxon>
        <taxon>Kickxellomycotina</taxon>
        <taxon>Kickxellomycetes</taxon>
        <taxon>Kickxellales</taxon>
        <taxon>Kickxellaceae</taxon>
        <taxon>Mycoemilia</taxon>
    </lineage>
</organism>
<proteinExistence type="predicted"/>
<dbReference type="Proteomes" id="UP001150538">
    <property type="component" value="Unassembled WGS sequence"/>
</dbReference>
<feature type="compositionally biased region" description="Low complexity" evidence="3">
    <location>
        <begin position="24"/>
        <end position="44"/>
    </location>
</feature>
<feature type="domain" description="PUM-HD" evidence="4">
    <location>
        <begin position="514"/>
        <end position="851"/>
    </location>
</feature>
<feature type="repeat" description="Pumilio" evidence="2">
    <location>
        <begin position="535"/>
        <end position="570"/>
    </location>
</feature>
<reference evidence="5" key="1">
    <citation type="submission" date="2022-07" db="EMBL/GenBank/DDBJ databases">
        <title>Phylogenomic reconstructions and comparative analyses of Kickxellomycotina fungi.</title>
        <authorList>
            <person name="Reynolds N.K."/>
            <person name="Stajich J.E."/>
            <person name="Barry K."/>
            <person name="Grigoriev I.V."/>
            <person name="Crous P."/>
            <person name="Smith M.E."/>
        </authorList>
    </citation>
    <scope>NUCLEOTIDE SEQUENCE</scope>
    <source>
        <strain evidence="5">NBRC 100468</strain>
    </source>
</reference>
<dbReference type="InterPro" id="IPR011989">
    <property type="entry name" value="ARM-like"/>
</dbReference>
<feature type="repeat" description="Pumilio" evidence="2">
    <location>
        <begin position="716"/>
        <end position="751"/>
    </location>
</feature>
<dbReference type="EMBL" id="JANBPU010000011">
    <property type="protein sequence ID" value="KAJ1920640.1"/>
    <property type="molecule type" value="Genomic_DNA"/>
</dbReference>
<dbReference type="GO" id="GO:0005737">
    <property type="term" value="C:cytoplasm"/>
    <property type="evidence" value="ECO:0007669"/>
    <property type="project" value="TreeGrafter"/>
</dbReference>
<dbReference type="FunFam" id="1.25.10.10:FF:000237">
    <property type="entry name" value="Pumilio homolog 9"/>
    <property type="match status" value="1"/>
</dbReference>
<dbReference type="PROSITE" id="PS50302">
    <property type="entry name" value="PUM"/>
    <property type="match status" value="8"/>
</dbReference>
<dbReference type="Gene3D" id="1.25.10.10">
    <property type="entry name" value="Leucine-rich Repeat Variant"/>
    <property type="match status" value="1"/>
</dbReference>
<feature type="region of interest" description="Disordered" evidence="3">
    <location>
        <begin position="1"/>
        <end position="110"/>
    </location>
</feature>
<comment type="caution">
    <text evidence="5">The sequence shown here is derived from an EMBL/GenBank/DDBJ whole genome shotgun (WGS) entry which is preliminary data.</text>
</comment>
<evidence type="ECO:0000256" key="1">
    <source>
        <dbReference type="ARBA" id="ARBA00022737"/>
    </source>
</evidence>
<dbReference type="PANTHER" id="PTHR12537:SF13">
    <property type="entry name" value="PUMILIO HOMOLOGY DOMAIN FAMILY MEMBER 4"/>
    <property type="match status" value="1"/>
</dbReference>
<sequence>MTCSTKVFDPFGSSLATPEDGSVQSKSSTQKSSTSNTPPQNPSSAATGGHESRASIFELGGEPLGEAARKMSANRPIGSGSVASSANDVAEHGGAKQDHPGSSIATSQRLSHFAPVSTSGSSGLYMASGGANSNYHSKDINDLAARSANPLSSSGGVNSNGTIEFQSQPSSPNAFGRATFNDLAALVQSVPASRRNSQELKGIWKEFGSMSISERKEGQQHPGLSPKLPHGLLDDDFSGNDPKRQISELYLNKPLRASHNASGIMSPTEFDRQQSGSLFSPDGGFSTTGAHMSSLNNGGGSNRNSIVHSNQYLGYAGHRDPLLISPMEDFTQDIHGFAPARGSGLVRNSSTPALSAKQQAMLHSFDELASLHGRANGSGFALDDYNVIPPMSAGSSQLDLASAGAGGFINEQAMLSAGGGRFVNNGMMQFGPQALGTAVRAHPPGFNYPPQLHNTLHISQQQSQHSSRHQLHNGSIVNASNGGTGTNTPNGGGGGNGSHHHHYHHHHHHHGKHHAKSHRKGDNEANRFADVPLESLEGKIFAVCKDQHGCRYLQKNLEEGRPELIEIIFKEVTPHFTVLMTDPFGNYLCQKLLEHCNESQRTHIVTKITPDLVNISLNMHGTRAVQKMIEYLSNQTQIDAIIEAFRNSVVLLIRDLNGNHVIQKCLNRLSSKDNQFIYDSVAKNCIEVATHRHGCCVFQRCIDHASDYQKRQLVLEVVENALALVQDPFGNYVVQYILDLNCTDFSEPLINRFVDQICGLSVQKFSSNVMEKCIRLAKPQTRRKLISPLVHPGKLDTLMRDSYGNYVVQTSLDYADPQQRTEMIEHIMPILPSIRHTPYGKRICSKLQRDGYMSGAVSNNVSRHTSPTLAPTSSSVLMQGGNGPYGYQGRPVINGGHAQGVALSPHIGGLPALSSLMSPHQLPPPQQQIQNNGQNSSHIRRSSALSPANRGAHPLDVAQQLQKGHPGAHGSSAFLPSFSSTEEQMKSNHPSLAYQGYQ</sequence>
<dbReference type="InterPro" id="IPR016024">
    <property type="entry name" value="ARM-type_fold"/>
</dbReference>
<dbReference type="SUPFAM" id="SSF48371">
    <property type="entry name" value="ARM repeat"/>
    <property type="match status" value="1"/>
</dbReference>
<dbReference type="GO" id="GO:0010608">
    <property type="term" value="P:post-transcriptional regulation of gene expression"/>
    <property type="evidence" value="ECO:0007669"/>
    <property type="project" value="TreeGrafter"/>
</dbReference>
<evidence type="ECO:0000256" key="3">
    <source>
        <dbReference type="SAM" id="MobiDB-lite"/>
    </source>
</evidence>
<feature type="repeat" description="Pumilio" evidence="2">
    <location>
        <begin position="607"/>
        <end position="643"/>
    </location>
</feature>
<feature type="repeat" description="Pumilio" evidence="2">
    <location>
        <begin position="680"/>
        <end position="715"/>
    </location>
</feature>
<dbReference type="InterPro" id="IPR033712">
    <property type="entry name" value="Pumilio_RNA-bd"/>
</dbReference>
<dbReference type="InterPro" id="IPR033133">
    <property type="entry name" value="PUM-HD"/>
</dbReference>
<keyword evidence="6" id="KW-1185">Reference proteome</keyword>
<dbReference type="AlphaFoldDB" id="A0A9W8DVP9"/>
<evidence type="ECO:0000313" key="5">
    <source>
        <dbReference type="EMBL" id="KAJ1920640.1"/>
    </source>
</evidence>
<accession>A0A9W8DVP9</accession>
<feature type="compositionally biased region" description="Basic and acidic residues" evidence="3">
    <location>
        <begin position="89"/>
        <end position="99"/>
    </location>
</feature>